<sequence>MLSRIIYSVFGSLVFAGINLTASSTSALVNSSSKNFTFSFLFFLHYFLVRPPSQGAFGR</sequence>
<comment type="caution">
    <text evidence="1">The sequence shown here is derived from an EMBL/GenBank/DDBJ whole genome shotgun (WGS) entry which is preliminary data.</text>
</comment>
<proteinExistence type="predicted"/>
<protein>
    <submittedName>
        <fullName evidence="1">Uncharacterized protein</fullName>
    </submittedName>
</protein>
<gene>
    <name evidence="1" type="ORF">GIB67_019995</name>
</gene>
<dbReference type="Proteomes" id="UP000541444">
    <property type="component" value="Unassembled WGS sequence"/>
</dbReference>
<accession>A0A7J7MKN8</accession>
<evidence type="ECO:0000313" key="1">
    <source>
        <dbReference type="EMBL" id="KAF6155469.1"/>
    </source>
</evidence>
<dbReference type="AlphaFoldDB" id="A0A7J7MKN8"/>
<name>A0A7J7MKN8_9MAGN</name>
<evidence type="ECO:0000313" key="2">
    <source>
        <dbReference type="Proteomes" id="UP000541444"/>
    </source>
</evidence>
<organism evidence="1 2">
    <name type="scientific">Kingdonia uniflora</name>
    <dbReference type="NCBI Taxonomy" id="39325"/>
    <lineage>
        <taxon>Eukaryota</taxon>
        <taxon>Viridiplantae</taxon>
        <taxon>Streptophyta</taxon>
        <taxon>Embryophyta</taxon>
        <taxon>Tracheophyta</taxon>
        <taxon>Spermatophyta</taxon>
        <taxon>Magnoliopsida</taxon>
        <taxon>Ranunculales</taxon>
        <taxon>Circaeasteraceae</taxon>
        <taxon>Kingdonia</taxon>
    </lineage>
</organism>
<dbReference type="EMBL" id="JACGCM010001428">
    <property type="protein sequence ID" value="KAF6155469.1"/>
    <property type="molecule type" value="Genomic_DNA"/>
</dbReference>
<reference evidence="1 2" key="1">
    <citation type="journal article" date="2020" name="IScience">
        <title>Genome Sequencing of the Endangered Kingdonia uniflora (Circaeasteraceae, Ranunculales) Reveals Potential Mechanisms of Evolutionary Specialization.</title>
        <authorList>
            <person name="Sun Y."/>
            <person name="Deng T."/>
            <person name="Zhang A."/>
            <person name="Moore M.J."/>
            <person name="Landis J.B."/>
            <person name="Lin N."/>
            <person name="Zhang H."/>
            <person name="Zhang X."/>
            <person name="Huang J."/>
            <person name="Zhang X."/>
            <person name="Sun H."/>
            <person name="Wang H."/>
        </authorList>
    </citation>
    <scope>NUCLEOTIDE SEQUENCE [LARGE SCALE GENOMIC DNA]</scope>
    <source>
        <strain evidence="1">TB1705</strain>
        <tissue evidence="1">Leaf</tissue>
    </source>
</reference>
<keyword evidence="2" id="KW-1185">Reference proteome</keyword>